<sequence length="343" mass="38725">MSNFHIDHIVPEKLADEPVEFAKVRVDLGLPDDFDLRDYENLLPCVAGANLQKSSALFAKPQVQFFLGIASAKKSRIEDNLRQIKMRSNRGRAIILLQQCLDNGELTAEEVAKILQEQPDEIFRLLEAMSFADSRDLNLIRHADIEVLRNRPVRLGANDHITCLTLTANSGETREVRTCREYDVAISEGFYAATNFDIKMSSWFEHQSGLLRALQAASPPRESFISEPHVGILDLDLMPFSMFPRREKSEEADEVNATYQDKVDDGSIVIKRVRPNLFNIEEAHGMGQQLIEVVRADFNGDGIEDILLFEYCYATHGTLGFGGIRMITRKSATGRFTTIDDDE</sequence>
<dbReference type="AlphaFoldDB" id="A0A2W4CBE7"/>
<comment type="caution">
    <text evidence="1">The sequence shown here is derived from an EMBL/GenBank/DDBJ whole genome shotgun (WGS) entry which is preliminary data.</text>
</comment>
<protein>
    <submittedName>
        <fullName evidence="1">Uncharacterized protein</fullName>
    </submittedName>
</protein>
<evidence type="ECO:0000313" key="1">
    <source>
        <dbReference type="EMBL" id="PZM08255.1"/>
    </source>
</evidence>
<reference evidence="1 2" key="1">
    <citation type="journal article" date="2018" name="Sci. Rep.">
        <title>Rhizobium tumorigenes sp. nov., a novel plant tumorigenic bacterium isolated from cane gall tumors on thornless blackberry.</title>
        <authorList>
            <person name="Kuzmanovi N."/>
            <person name="Smalla K."/>
            <person name="Gronow S."/>
            <person name="PuBawska J."/>
        </authorList>
    </citation>
    <scope>NUCLEOTIDE SEQUENCE [LARGE SCALE GENOMIC DNA]</scope>
    <source>
        <strain evidence="1 2">CCBAU 85046</strain>
    </source>
</reference>
<accession>A0A2W4CBE7</accession>
<organism evidence="1 2">
    <name type="scientific">Rhizobium tubonense</name>
    <dbReference type="NCBI Taxonomy" id="484088"/>
    <lineage>
        <taxon>Bacteria</taxon>
        <taxon>Pseudomonadati</taxon>
        <taxon>Pseudomonadota</taxon>
        <taxon>Alphaproteobacteria</taxon>
        <taxon>Hyphomicrobiales</taxon>
        <taxon>Rhizobiaceae</taxon>
        <taxon>Rhizobium/Agrobacterium group</taxon>
        <taxon>Rhizobium</taxon>
    </lineage>
</organism>
<dbReference type="OrthoDB" id="8445221at2"/>
<dbReference type="EMBL" id="PCDP01000073">
    <property type="protein sequence ID" value="PZM08255.1"/>
    <property type="molecule type" value="Genomic_DNA"/>
</dbReference>
<evidence type="ECO:0000313" key="2">
    <source>
        <dbReference type="Proteomes" id="UP000248925"/>
    </source>
</evidence>
<name>A0A2W4CBE7_9HYPH</name>
<dbReference type="Proteomes" id="UP000248925">
    <property type="component" value="Unassembled WGS sequence"/>
</dbReference>
<proteinExistence type="predicted"/>
<keyword evidence="2" id="KW-1185">Reference proteome</keyword>
<gene>
    <name evidence="1" type="ORF">CPY51_29450</name>
</gene>